<dbReference type="Proteomes" id="UP000007752">
    <property type="component" value="Chromosome 2"/>
</dbReference>
<feature type="transmembrane region" description="Helical" evidence="1">
    <location>
        <begin position="350"/>
        <end position="369"/>
    </location>
</feature>
<reference evidence="4" key="3">
    <citation type="submission" date="2008-12" db="EMBL/GenBank/DDBJ databases">
        <title>Improved gene annotation of the rice (Oryza sativa) genomes.</title>
        <authorList>
            <person name="Wang J."/>
            <person name="Li R."/>
            <person name="Fan W."/>
            <person name="Huang Q."/>
            <person name="Zhang J."/>
            <person name="Zhou Y."/>
            <person name="Hu Y."/>
            <person name="Zi S."/>
            <person name="Li J."/>
            <person name="Ni P."/>
            <person name="Zheng H."/>
            <person name="Zhang Y."/>
            <person name="Zhao M."/>
            <person name="Hao Q."/>
            <person name="McDermott J."/>
            <person name="Samudrala R."/>
            <person name="Kristiansen K."/>
            <person name="Wong G.K.-S."/>
        </authorList>
    </citation>
    <scope>NUCLEOTIDE SEQUENCE</scope>
</reference>
<dbReference type="Pfam" id="PF04578">
    <property type="entry name" value="DUF594"/>
    <property type="match status" value="1"/>
</dbReference>
<dbReference type="PaxDb" id="39947-Q6ESV5"/>
<protein>
    <submittedName>
        <fullName evidence="3">Os02g0243700 protein</fullName>
    </submittedName>
</protein>
<keyword evidence="5" id="KW-1185">Reference proteome</keyword>
<name>A0A0P0VH28_ORYSJ</name>
<gene>
    <name evidence="3" type="ordered locus">Os02g0243700</name>
    <name evidence="4" type="ORF">OsJ_06046</name>
    <name evidence="3" type="ORF">OSNPB_020243700</name>
</gene>
<keyword evidence="1" id="KW-1133">Transmembrane helix</keyword>
<dbReference type="OrthoDB" id="627399at2759"/>
<dbReference type="PANTHER" id="PTHR31325">
    <property type="entry name" value="OS01G0798800 PROTEIN-RELATED"/>
    <property type="match status" value="1"/>
</dbReference>
<evidence type="ECO:0000256" key="1">
    <source>
        <dbReference type="SAM" id="Phobius"/>
    </source>
</evidence>
<evidence type="ECO:0000313" key="4">
    <source>
        <dbReference type="EMBL" id="EAZ22388.1"/>
    </source>
</evidence>
<dbReference type="Pfam" id="PF13968">
    <property type="entry name" value="DUF4220"/>
    <property type="match status" value="1"/>
</dbReference>
<feature type="transmembrane region" description="Helical" evidence="1">
    <location>
        <begin position="15"/>
        <end position="37"/>
    </location>
</feature>
<feature type="domain" description="DUF4220" evidence="2">
    <location>
        <begin position="51"/>
        <end position="402"/>
    </location>
</feature>
<dbReference type="InterPro" id="IPR007658">
    <property type="entry name" value="DUF594"/>
</dbReference>
<accession>A0A0P0VH28</accession>
<dbReference type="InterPro" id="IPR025315">
    <property type="entry name" value="DUF4220"/>
</dbReference>
<dbReference type="Proteomes" id="UP000059680">
    <property type="component" value="Chromosome 2"/>
</dbReference>
<keyword evidence="1" id="KW-0472">Membrane</keyword>
<dbReference type="STRING" id="39947.Q6ESV5"/>
<evidence type="ECO:0000313" key="3">
    <source>
        <dbReference type="EMBL" id="BAS77853.1"/>
    </source>
</evidence>
<dbReference type="EMBL" id="AP014958">
    <property type="protein sequence ID" value="BAS77853.1"/>
    <property type="molecule type" value="Genomic_DNA"/>
</dbReference>
<dbReference type="EMBL" id="CM000139">
    <property type="protein sequence ID" value="EAZ22388.1"/>
    <property type="molecule type" value="Genomic_DNA"/>
</dbReference>
<reference evidence="3" key="4">
    <citation type="journal article" date="2013" name="Plant Cell Physiol.">
        <title>Rice Annotation Project Database (RAP-DB): an integrative and interactive database for rice genomics.</title>
        <authorList>
            <person name="Sakai H."/>
            <person name="Lee S.S."/>
            <person name="Tanaka T."/>
            <person name="Numa H."/>
            <person name="Kim J."/>
            <person name="Kawahara Y."/>
            <person name="Wakimoto H."/>
            <person name="Yang C.C."/>
            <person name="Iwamoto M."/>
            <person name="Abe T."/>
            <person name="Yamada Y."/>
            <person name="Muto A."/>
            <person name="Inokuchi H."/>
            <person name="Ikemura T."/>
            <person name="Matsumoto T."/>
            <person name="Sasaki T."/>
            <person name="Itoh T."/>
        </authorList>
    </citation>
    <scope>NUCLEOTIDE SEQUENCE</scope>
</reference>
<reference evidence="3 5" key="5">
    <citation type="journal article" date="2013" name="Rice">
        <title>Improvement of the Oryza sativa Nipponbare reference genome using next generation sequence and optical map data.</title>
        <authorList>
            <person name="Kawahara Y."/>
            <person name="de la Bastide M."/>
            <person name="Hamilton J.P."/>
            <person name="Kanamori H."/>
            <person name="McCombie W.R."/>
            <person name="Ouyang S."/>
            <person name="Schwartz D.C."/>
            <person name="Tanaka T."/>
            <person name="Wu J."/>
            <person name="Zhou S."/>
            <person name="Childs K.L."/>
            <person name="Davidson R.M."/>
            <person name="Lin H."/>
            <person name="Quesada-Ocampo L."/>
            <person name="Vaillancourt B."/>
            <person name="Sakai H."/>
            <person name="Lee S.S."/>
            <person name="Kim J."/>
            <person name="Numa H."/>
            <person name="Itoh T."/>
            <person name="Buell C.R."/>
            <person name="Matsumoto T."/>
        </authorList>
    </citation>
    <scope>NUCLEOTIDE SEQUENCE [LARGE SCALE GENOMIC DNA]</scope>
    <source>
        <strain evidence="5">cv. Nipponbare</strain>
    </source>
</reference>
<evidence type="ECO:0000313" key="5">
    <source>
        <dbReference type="Proteomes" id="UP000059680"/>
    </source>
</evidence>
<organism evidence="4">
    <name type="scientific">Oryza sativa subsp. japonica</name>
    <name type="common">Rice</name>
    <dbReference type="NCBI Taxonomy" id="39947"/>
    <lineage>
        <taxon>Eukaryota</taxon>
        <taxon>Viridiplantae</taxon>
        <taxon>Streptophyta</taxon>
        <taxon>Embryophyta</taxon>
        <taxon>Tracheophyta</taxon>
        <taxon>Spermatophyta</taxon>
        <taxon>Magnoliopsida</taxon>
        <taxon>Liliopsida</taxon>
        <taxon>Poales</taxon>
        <taxon>Poaceae</taxon>
        <taxon>BOP clade</taxon>
        <taxon>Oryzoideae</taxon>
        <taxon>Oryzeae</taxon>
        <taxon>Oryzinae</taxon>
        <taxon>Oryza</taxon>
        <taxon>Oryza sativa</taxon>
    </lineage>
</organism>
<dbReference type="AlphaFoldDB" id="A0A0P0VH28"/>
<reference evidence="5" key="1">
    <citation type="journal article" date="2005" name="Nature">
        <title>The map-based sequence of the rice genome.</title>
        <authorList>
            <consortium name="International rice genome sequencing project (IRGSP)"/>
            <person name="Matsumoto T."/>
            <person name="Wu J."/>
            <person name="Kanamori H."/>
            <person name="Katayose Y."/>
            <person name="Fujisawa M."/>
            <person name="Namiki N."/>
            <person name="Mizuno H."/>
            <person name="Yamamoto K."/>
            <person name="Antonio B.A."/>
            <person name="Baba T."/>
            <person name="Sakata K."/>
            <person name="Nagamura Y."/>
            <person name="Aoki H."/>
            <person name="Arikawa K."/>
            <person name="Arita K."/>
            <person name="Bito T."/>
            <person name="Chiden Y."/>
            <person name="Fujitsuka N."/>
            <person name="Fukunaka R."/>
            <person name="Hamada M."/>
            <person name="Harada C."/>
            <person name="Hayashi A."/>
            <person name="Hijishita S."/>
            <person name="Honda M."/>
            <person name="Hosokawa S."/>
            <person name="Ichikawa Y."/>
            <person name="Idonuma A."/>
            <person name="Iijima M."/>
            <person name="Ikeda M."/>
            <person name="Ikeno M."/>
            <person name="Ito K."/>
            <person name="Ito S."/>
            <person name="Ito T."/>
            <person name="Ito Y."/>
            <person name="Ito Y."/>
            <person name="Iwabuchi A."/>
            <person name="Kamiya K."/>
            <person name="Karasawa W."/>
            <person name="Kurita K."/>
            <person name="Katagiri S."/>
            <person name="Kikuta A."/>
            <person name="Kobayashi H."/>
            <person name="Kobayashi N."/>
            <person name="Machita K."/>
            <person name="Maehara T."/>
            <person name="Masukawa M."/>
            <person name="Mizubayashi T."/>
            <person name="Mukai Y."/>
            <person name="Nagasaki H."/>
            <person name="Nagata Y."/>
            <person name="Naito S."/>
            <person name="Nakashima M."/>
            <person name="Nakama Y."/>
            <person name="Nakamichi Y."/>
            <person name="Nakamura M."/>
            <person name="Meguro A."/>
            <person name="Negishi M."/>
            <person name="Ohta I."/>
            <person name="Ohta T."/>
            <person name="Okamoto M."/>
            <person name="Ono N."/>
            <person name="Saji S."/>
            <person name="Sakaguchi M."/>
            <person name="Sakai K."/>
            <person name="Shibata M."/>
            <person name="Shimokawa T."/>
            <person name="Song J."/>
            <person name="Takazaki Y."/>
            <person name="Terasawa K."/>
            <person name="Tsugane M."/>
            <person name="Tsuji K."/>
            <person name="Ueda S."/>
            <person name="Waki K."/>
            <person name="Yamagata H."/>
            <person name="Yamamoto M."/>
            <person name="Yamamoto S."/>
            <person name="Yamane H."/>
            <person name="Yoshiki S."/>
            <person name="Yoshihara R."/>
            <person name="Yukawa K."/>
            <person name="Zhong H."/>
            <person name="Yano M."/>
            <person name="Yuan Q."/>
            <person name="Ouyang S."/>
            <person name="Liu J."/>
            <person name="Jones K.M."/>
            <person name="Gansberger K."/>
            <person name="Moffat K."/>
            <person name="Hill J."/>
            <person name="Bera J."/>
            <person name="Fadrosh D."/>
            <person name="Jin S."/>
            <person name="Johri S."/>
            <person name="Kim M."/>
            <person name="Overton L."/>
            <person name="Reardon M."/>
            <person name="Tsitrin T."/>
            <person name="Vuong H."/>
            <person name="Weaver B."/>
            <person name="Ciecko A."/>
            <person name="Tallon L."/>
            <person name="Jackson J."/>
            <person name="Pai G."/>
            <person name="Aken S.V."/>
            <person name="Utterback T."/>
            <person name="Reidmuller S."/>
            <person name="Feldblyum T."/>
            <person name="Hsiao J."/>
            <person name="Zismann V."/>
            <person name="Iobst S."/>
            <person name="de Vazeille A.R."/>
            <person name="Buell C.R."/>
            <person name="Ying K."/>
            <person name="Li Y."/>
            <person name="Lu T."/>
            <person name="Huang Y."/>
            <person name="Zhao Q."/>
            <person name="Feng Q."/>
            <person name="Zhang L."/>
            <person name="Zhu J."/>
            <person name="Weng Q."/>
            <person name="Mu J."/>
            <person name="Lu Y."/>
            <person name="Fan D."/>
            <person name="Liu Y."/>
            <person name="Guan J."/>
            <person name="Zhang Y."/>
            <person name="Yu S."/>
            <person name="Liu X."/>
            <person name="Zhang Y."/>
            <person name="Hong G."/>
            <person name="Han B."/>
            <person name="Choisne N."/>
            <person name="Demange N."/>
            <person name="Orjeda G."/>
            <person name="Samain S."/>
            <person name="Cattolico L."/>
            <person name="Pelletier E."/>
            <person name="Couloux A."/>
            <person name="Segurens B."/>
            <person name="Wincker P."/>
            <person name="D'Hont A."/>
            <person name="Scarpelli C."/>
            <person name="Weissenbach J."/>
            <person name="Salanoubat M."/>
            <person name="Quetier F."/>
            <person name="Yu Y."/>
            <person name="Kim H.R."/>
            <person name="Rambo T."/>
            <person name="Currie J."/>
            <person name="Collura K."/>
            <person name="Luo M."/>
            <person name="Yang T."/>
            <person name="Ammiraju J.S.S."/>
            <person name="Engler F."/>
            <person name="Soderlund C."/>
            <person name="Wing R.A."/>
            <person name="Palmer L.E."/>
            <person name="de la Bastide M."/>
            <person name="Spiegel L."/>
            <person name="Nascimento L."/>
            <person name="Zutavern T."/>
            <person name="O'Shaughnessy A."/>
            <person name="Dike S."/>
            <person name="Dedhia N."/>
            <person name="Preston R."/>
            <person name="Balija V."/>
            <person name="McCombie W.R."/>
            <person name="Chow T."/>
            <person name="Chen H."/>
            <person name="Chung M."/>
            <person name="Chen C."/>
            <person name="Shaw J."/>
            <person name="Wu H."/>
            <person name="Hsiao K."/>
            <person name="Chao Y."/>
            <person name="Chu M."/>
            <person name="Cheng C."/>
            <person name="Hour A."/>
            <person name="Lee P."/>
            <person name="Lin S."/>
            <person name="Lin Y."/>
            <person name="Liou J."/>
            <person name="Liu S."/>
            <person name="Hsing Y."/>
            <person name="Raghuvanshi S."/>
            <person name="Mohanty A."/>
            <person name="Bharti A.K."/>
            <person name="Gaur A."/>
            <person name="Gupta V."/>
            <person name="Kumar D."/>
            <person name="Ravi V."/>
            <person name="Vij S."/>
            <person name="Kapur A."/>
            <person name="Khurana P."/>
            <person name="Khurana P."/>
            <person name="Khurana J.P."/>
            <person name="Tyagi A.K."/>
            <person name="Gaikwad K."/>
            <person name="Singh A."/>
            <person name="Dalal V."/>
            <person name="Srivastava S."/>
            <person name="Dixit A."/>
            <person name="Pal A.K."/>
            <person name="Ghazi I.A."/>
            <person name="Yadav M."/>
            <person name="Pandit A."/>
            <person name="Bhargava A."/>
            <person name="Sureshbabu K."/>
            <person name="Batra K."/>
            <person name="Sharma T.R."/>
            <person name="Mohapatra T."/>
            <person name="Singh N.K."/>
            <person name="Messing J."/>
            <person name="Nelson A.B."/>
            <person name="Fuks G."/>
            <person name="Kavchok S."/>
            <person name="Keizer G."/>
            <person name="Linton E."/>
            <person name="Llaca V."/>
            <person name="Song R."/>
            <person name="Tanyolac B."/>
            <person name="Young S."/>
            <person name="Ho-Il K."/>
            <person name="Hahn J.H."/>
            <person name="Sangsakoo G."/>
            <person name="Vanavichit A."/>
            <person name="de Mattos Luiz.A.T."/>
            <person name="Zimmer P.D."/>
            <person name="Malone G."/>
            <person name="Dellagostin O."/>
            <person name="de Oliveira A.C."/>
            <person name="Bevan M."/>
            <person name="Bancroft I."/>
            <person name="Minx P."/>
            <person name="Cordum H."/>
            <person name="Wilson R."/>
            <person name="Cheng Z."/>
            <person name="Jin W."/>
            <person name="Jiang J."/>
            <person name="Leong S.A."/>
            <person name="Iwama H."/>
            <person name="Gojobori T."/>
            <person name="Itoh T."/>
            <person name="Niimura Y."/>
            <person name="Fujii Y."/>
            <person name="Habara T."/>
            <person name="Sakai H."/>
            <person name="Sato Y."/>
            <person name="Wilson G."/>
            <person name="Kumar K."/>
            <person name="McCouch S."/>
            <person name="Juretic N."/>
            <person name="Hoen D."/>
            <person name="Wright S."/>
            <person name="Bruskiewich R."/>
            <person name="Bureau T."/>
            <person name="Miyao A."/>
            <person name="Hirochika H."/>
            <person name="Nishikawa T."/>
            <person name="Kadowaki K."/>
            <person name="Sugiura M."/>
            <person name="Burr B."/>
            <person name="Sasaki T."/>
        </authorList>
    </citation>
    <scope>NUCLEOTIDE SEQUENCE [LARGE SCALE GENOMIC DNA]</scope>
    <source>
        <strain evidence="5">cv. Nipponbare</strain>
    </source>
</reference>
<sequence length="691" mass="78313">MAVSWPGMVQWWEEWQLRVLALSSLFLQCFLFVSATFRRYRIPALFRTCIWLAYLGSDALAIYGLATLFNRHRKPAPGAVAAAGGTSNGHGRSSMLEVLWAPVFLIHLGGQDTITAYNIEDNELWARHAVAMSSQAAVSVYVFCRSWSGGKVPVRCPVALFVAGFLKMGHRLWALRRASITWHATVSSDRRSRRKTTAEEEGGDMSLENYIRQAREQAATRNIDDAVNINDDGEARRAARRRSREQRAQLLAPNILEELMELFIDFPAPYARRIGYLTSFMALENYDAYYNLCNLLDLAFQFFYTKKNTNYTIVGIFLWVLFFLLGITAVAGFDGLDSNKDGLDRDDVKVTYILLCSAIVMEFSSLVWLNDWNWVPLWMLAPEMHRTIVQFNLIGFAARSRWPTMVMWIATLLGCKNYVNQHWYLEHRSSTAKIIGFIRKDLTSGWVSLRSVADHRRFNDRRGHWTLRREQCYGELGWSVTELPFDEAVLVWHIATAICLHCTDVPTAAEDADGASAAARSMEISNYMMYLLLFQPDMLMPGTQQSLFTVACREIRRALRNQRQQEKLSERELARWLLFSVDEPTTAAAEQGGGGGGGEGRHLANARRLAGAMMELDADRRLRVIGGVWVEMICYSASRCRGFLHSKSMGVGGEFLTVVWLLLHRMGMEGLADKLQRPELTTGDVQDAVVV</sequence>
<accession>Q6ESV5</accession>
<proteinExistence type="predicted"/>
<reference evidence="4" key="2">
    <citation type="journal article" date="2005" name="PLoS Biol.">
        <title>The genomes of Oryza sativa: a history of duplications.</title>
        <authorList>
            <person name="Yu J."/>
            <person name="Wang J."/>
            <person name="Lin W."/>
            <person name="Li S."/>
            <person name="Li H."/>
            <person name="Zhou J."/>
            <person name="Ni P."/>
            <person name="Dong W."/>
            <person name="Hu S."/>
            <person name="Zeng C."/>
            <person name="Zhang J."/>
            <person name="Zhang Y."/>
            <person name="Li R."/>
            <person name="Xu Z."/>
            <person name="Li S."/>
            <person name="Li X."/>
            <person name="Zheng H."/>
            <person name="Cong L."/>
            <person name="Lin L."/>
            <person name="Yin J."/>
            <person name="Geng J."/>
            <person name="Li G."/>
            <person name="Shi J."/>
            <person name="Liu J."/>
            <person name="Lv H."/>
            <person name="Li J."/>
            <person name="Wang J."/>
            <person name="Deng Y."/>
            <person name="Ran L."/>
            <person name="Shi X."/>
            <person name="Wang X."/>
            <person name="Wu Q."/>
            <person name="Li C."/>
            <person name="Ren X."/>
            <person name="Wang J."/>
            <person name="Wang X."/>
            <person name="Li D."/>
            <person name="Liu D."/>
            <person name="Zhang X."/>
            <person name="Ji Z."/>
            <person name="Zhao W."/>
            <person name="Sun Y."/>
            <person name="Zhang Z."/>
            <person name="Bao J."/>
            <person name="Han Y."/>
            <person name="Dong L."/>
            <person name="Ji J."/>
            <person name="Chen P."/>
            <person name="Wu S."/>
            <person name="Liu J."/>
            <person name="Xiao Y."/>
            <person name="Bu D."/>
            <person name="Tan J."/>
            <person name="Yang L."/>
            <person name="Ye C."/>
            <person name="Zhang J."/>
            <person name="Xu J."/>
            <person name="Zhou Y."/>
            <person name="Yu Y."/>
            <person name="Zhang B."/>
            <person name="Zhuang S."/>
            <person name="Wei H."/>
            <person name="Liu B."/>
            <person name="Lei M."/>
            <person name="Yu H."/>
            <person name="Li Y."/>
            <person name="Xu H."/>
            <person name="Wei S."/>
            <person name="He X."/>
            <person name="Fang L."/>
            <person name="Zhang Z."/>
            <person name="Zhang Y."/>
            <person name="Huang X."/>
            <person name="Su Z."/>
            <person name="Tong W."/>
            <person name="Li J."/>
            <person name="Tong Z."/>
            <person name="Li S."/>
            <person name="Ye J."/>
            <person name="Wang L."/>
            <person name="Fang L."/>
            <person name="Lei T."/>
            <person name="Chen C."/>
            <person name="Chen H."/>
            <person name="Xu Z."/>
            <person name="Li H."/>
            <person name="Huang H."/>
            <person name="Zhang F."/>
            <person name="Xu H."/>
            <person name="Li N."/>
            <person name="Zhao C."/>
            <person name="Li S."/>
            <person name="Dong L."/>
            <person name="Huang Y."/>
            <person name="Li L."/>
            <person name="Xi Y."/>
            <person name="Qi Q."/>
            <person name="Li W."/>
            <person name="Zhang B."/>
            <person name="Hu W."/>
            <person name="Zhang Y."/>
            <person name="Tian X."/>
            <person name="Jiao Y."/>
            <person name="Liang X."/>
            <person name="Jin J."/>
            <person name="Gao L."/>
            <person name="Zheng W."/>
            <person name="Hao B."/>
            <person name="Liu S."/>
            <person name="Wang W."/>
            <person name="Yuan L."/>
            <person name="Cao M."/>
            <person name="McDermott J."/>
            <person name="Samudrala R."/>
            <person name="Wang J."/>
            <person name="Wong G.K."/>
            <person name="Yang H."/>
        </authorList>
    </citation>
    <scope>NUCLEOTIDE SEQUENCE [LARGE SCALE GENOMIC DNA]</scope>
</reference>
<evidence type="ECO:0000259" key="2">
    <source>
        <dbReference type="Pfam" id="PF13968"/>
    </source>
</evidence>
<reference evidence="3" key="6">
    <citation type="submission" date="2015-10" db="EMBL/GenBank/DDBJ databases">
        <authorList>
            <person name="Sakai H."/>
            <person name="Kawahara Y."/>
            <person name="Matsumoto T."/>
            <person name="Buell C.R."/>
            <person name="Itoh T."/>
        </authorList>
    </citation>
    <scope>NUCLEOTIDE SEQUENCE</scope>
</reference>
<feature type="transmembrane region" description="Helical" evidence="1">
    <location>
        <begin position="311"/>
        <end position="330"/>
    </location>
</feature>
<keyword evidence="1" id="KW-0812">Transmembrane</keyword>